<evidence type="ECO:0000313" key="1">
    <source>
        <dbReference type="EMBL" id="MFC0322357.1"/>
    </source>
</evidence>
<gene>
    <name evidence="1" type="ORF">ACFFHT_02085</name>
</gene>
<dbReference type="EMBL" id="JBHLWA010000009">
    <property type="protein sequence ID" value="MFC0322357.1"/>
    <property type="molecule type" value="Genomic_DNA"/>
</dbReference>
<name>A0ABV6HUQ4_9PAST</name>
<organism evidence="1 2">
    <name type="scientific">Gallibacterium melopsittaci</name>
    <dbReference type="NCBI Taxonomy" id="516063"/>
    <lineage>
        <taxon>Bacteria</taxon>
        <taxon>Pseudomonadati</taxon>
        <taxon>Pseudomonadota</taxon>
        <taxon>Gammaproteobacteria</taxon>
        <taxon>Pasteurellales</taxon>
        <taxon>Pasteurellaceae</taxon>
        <taxon>Gallibacterium</taxon>
    </lineage>
</organism>
<evidence type="ECO:0000313" key="2">
    <source>
        <dbReference type="Proteomes" id="UP001589769"/>
    </source>
</evidence>
<keyword evidence="2" id="KW-1185">Reference proteome</keyword>
<proteinExistence type="predicted"/>
<accession>A0ABV6HUQ4</accession>
<comment type="caution">
    <text evidence="1">The sequence shown here is derived from an EMBL/GenBank/DDBJ whole genome shotgun (WGS) entry which is preliminary data.</text>
</comment>
<reference evidence="1 2" key="1">
    <citation type="submission" date="2024-09" db="EMBL/GenBank/DDBJ databases">
        <authorList>
            <person name="Sun Q."/>
            <person name="Mori K."/>
        </authorList>
    </citation>
    <scope>NUCLEOTIDE SEQUENCE [LARGE SCALE GENOMIC DNA]</scope>
    <source>
        <strain evidence="1 2">CCM 7538</strain>
    </source>
</reference>
<dbReference type="RefSeq" id="WP_382372998.1">
    <property type="nucleotide sequence ID" value="NZ_JBHLWA010000009.1"/>
</dbReference>
<protein>
    <submittedName>
        <fullName evidence="1">Uncharacterized protein</fullName>
    </submittedName>
</protein>
<dbReference type="Proteomes" id="UP001589769">
    <property type="component" value="Unassembled WGS sequence"/>
</dbReference>
<sequence>MAAKTWGQQLSINAIYQGITLSDKNLSNEDFIRNLGGSAIGSISGF</sequence>